<dbReference type="RefSeq" id="WP_018304258.1">
    <property type="nucleotide sequence ID" value="NZ_KB902312.1"/>
</dbReference>
<dbReference type="InterPro" id="IPR045520">
    <property type="entry name" value="GPAT/DHAPAT_C"/>
</dbReference>
<gene>
    <name evidence="7" type="ORF">Wenmar_00890</name>
</gene>
<evidence type="ECO:0000256" key="2">
    <source>
        <dbReference type="ARBA" id="ARBA00004765"/>
    </source>
</evidence>
<dbReference type="PANTHER" id="PTHR12563">
    <property type="entry name" value="GLYCEROL-3-PHOSPHATE ACYLTRANSFERASE"/>
    <property type="match status" value="1"/>
</dbReference>
<evidence type="ECO:0000313" key="7">
    <source>
        <dbReference type="EMBL" id="KIQ70514.1"/>
    </source>
</evidence>
<dbReference type="SMART" id="SM00563">
    <property type="entry name" value="PlsC"/>
    <property type="match status" value="1"/>
</dbReference>
<keyword evidence="7" id="KW-0012">Acyltransferase</keyword>
<dbReference type="PANTHER" id="PTHR12563:SF17">
    <property type="entry name" value="DIHYDROXYACETONE PHOSPHATE ACYLTRANSFERASE"/>
    <property type="match status" value="1"/>
</dbReference>
<evidence type="ECO:0000256" key="3">
    <source>
        <dbReference type="ARBA" id="ARBA00013113"/>
    </source>
</evidence>
<dbReference type="InterPro" id="IPR022284">
    <property type="entry name" value="GPAT/DHAPAT"/>
</dbReference>
<dbReference type="GO" id="GO:0016024">
    <property type="term" value="P:CDP-diacylglycerol biosynthetic process"/>
    <property type="evidence" value="ECO:0007669"/>
    <property type="project" value="UniProtKB-UniPathway"/>
</dbReference>
<dbReference type="eggNOG" id="COG2937">
    <property type="taxonomic scope" value="Bacteria"/>
</dbReference>
<proteinExistence type="predicted"/>
<evidence type="ECO:0000256" key="5">
    <source>
        <dbReference type="ARBA" id="ARBA00048427"/>
    </source>
</evidence>
<dbReference type="EC" id="2.3.1.15" evidence="3"/>
<evidence type="ECO:0000259" key="6">
    <source>
        <dbReference type="SMART" id="SM00563"/>
    </source>
</evidence>
<comment type="subcellular location">
    <subcellularLocation>
        <location evidence="1">Endomembrane system</location>
        <topology evidence="1">Peripheral membrane protein</topology>
    </subcellularLocation>
</comment>
<dbReference type="SUPFAM" id="SSF69593">
    <property type="entry name" value="Glycerol-3-phosphate (1)-acyltransferase"/>
    <property type="match status" value="1"/>
</dbReference>
<comment type="catalytic activity">
    <reaction evidence="5">
        <text>sn-glycerol 3-phosphate + an acyl-CoA = a 1-acyl-sn-glycero-3-phosphate + CoA</text>
        <dbReference type="Rhea" id="RHEA:15325"/>
        <dbReference type="ChEBI" id="CHEBI:57287"/>
        <dbReference type="ChEBI" id="CHEBI:57597"/>
        <dbReference type="ChEBI" id="CHEBI:57970"/>
        <dbReference type="ChEBI" id="CHEBI:58342"/>
        <dbReference type="EC" id="2.3.1.15"/>
    </reaction>
</comment>
<dbReference type="Pfam" id="PF01553">
    <property type="entry name" value="Acyltransferase"/>
    <property type="match status" value="1"/>
</dbReference>
<reference evidence="7 8" key="1">
    <citation type="submission" date="2013-01" db="EMBL/GenBank/DDBJ databases">
        <authorList>
            <person name="Fiebig A."/>
            <person name="Goeker M."/>
            <person name="Klenk H.-P.P."/>
        </authorList>
    </citation>
    <scope>NUCLEOTIDE SEQUENCE [LARGE SCALE GENOMIC DNA]</scope>
    <source>
        <strain evidence="7 8">DSM 24838</strain>
    </source>
</reference>
<keyword evidence="8" id="KW-1185">Reference proteome</keyword>
<protein>
    <recommendedName>
        <fullName evidence="4">Glycerol-3-phosphate acyltransferase</fullName>
        <ecNumber evidence="3">2.3.1.15</ecNumber>
    </recommendedName>
</protein>
<keyword evidence="7" id="KW-0808">Transferase</keyword>
<dbReference type="PATRIC" id="fig|1123501.6.peg.958"/>
<dbReference type="STRING" id="1123501.Wenmar_00890"/>
<name>A0A0D0Q7S8_9RHOB</name>
<accession>A0A0D0Q7S8</accession>
<dbReference type="EMBL" id="AONG01000005">
    <property type="protein sequence ID" value="KIQ70514.1"/>
    <property type="molecule type" value="Genomic_DNA"/>
</dbReference>
<dbReference type="OrthoDB" id="335193at2"/>
<dbReference type="GO" id="GO:0012505">
    <property type="term" value="C:endomembrane system"/>
    <property type="evidence" value="ECO:0007669"/>
    <property type="project" value="UniProtKB-SubCell"/>
</dbReference>
<evidence type="ECO:0000256" key="4">
    <source>
        <dbReference type="ARBA" id="ARBA00013432"/>
    </source>
</evidence>
<comment type="caution">
    <text evidence="7">The sequence shown here is derived from an EMBL/GenBank/DDBJ whole genome shotgun (WGS) entry which is preliminary data.</text>
</comment>
<dbReference type="Pfam" id="PF19277">
    <property type="entry name" value="GPAT_C"/>
    <property type="match status" value="1"/>
</dbReference>
<dbReference type="Proteomes" id="UP000035100">
    <property type="component" value="Unassembled WGS sequence"/>
</dbReference>
<evidence type="ECO:0000313" key="8">
    <source>
        <dbReference type="Proteomes" id="UP000035100"/>
    </source>
</evidence>
<feature type="domain" description="Phospholipid/glycerol acyltransferase" evidence="6">
    <location>
        <begin position="151"/>
        <end position="274"/>
    </location>
</feature>
<sequence>MFRPVEIPLWLLILILLFAAVTFASHFLFPSVRWFLRRRAERLVARLNTRLRRPIEPFRLARRHDMIQRLSYDPAVVEAVVEYARREGVREDVAFEKAQDYAREIVPSFSATAYFTFGTRIARWLSTSLYRMRTGAFDRDDFDMIDPDATVIFVISHRSNMDYVLVTYLASRASALSYAVGEWARVWPLSAIIRAMGAYFIRRGSRGALYRRVLARYVQMATDGGVTQAIFPEGGLSLDGRIAAPRLGLISYIADGQETRGRDVVFVPVALNYDRVLEDTILIAAGLSGRRRFRPPIFKALWGLGAYLLRFVTFRTRPYGAAAVGFGAPLSLTAFRAADPEAGVEALANELMDRVRSAVPVLPVPLVARAVLGGAVGTEAIEAKVAAAMAQLDGSGVSLPRRDPAQVTEDAMRILRDRRLMTRHGRIGRRKGAEDVLRFYAASIAHHFPEEEGSSAVRQT</sequence>
<comment type="pathway">
    <text evidence="2">Phospholipid metabolism; CDP-diacylglycerol biosynthesis; CDP-diacylglycerol from sn-glycerol 3-phosphate: step 1/3.</text>
</comment>
<dbReference type="AlphaFoldDB" id="A0A0D0Q7S8"/>
<evidence type="ECO:0000256" key="1">
    <source>
        <dbReference type="ARBA" id="ARBA00004184"/>
    </source>
</evidence>
<dbReference type="GO" id="GO:0004366">
    <property type="term" value="F:glycerol-3-phosphate O-acyltransferase activity"/>
    <property type="evidence" value="ECO:0007669"/>
    <property type="project" value="UniProtKB-EC"/>
</dbReference>
<dbReference type="UniPathway" id="UPA00557">
    <property type="reaction ID" value="UER00612"/>
</dbReference>
<dbReference type="InterPro" id="IPR002123">
    <property type="entry name" value="Plipid/glycerol_acylTrfase"/>
</dbReference>
<organism evidence="7 8">
    <name type="scientific">Wenxinia marina DSM 24838</name>
    <dbReference type="NCBI Taxonomy" id="1123501"/>
    <lineage>
        <taxon>Bacteria</taxon>
        <taxon>Pseudomonadati</taxon>
        <taxon>Pseudomonadota</taxon>
        <taxon>Alphaproteobacteria</taxon>
        <taxon>Rhodobacterales</taxon>
        <taxon>Roseobacteraceae</taxon>
        <taxon>Wenxinia</taxon>
    </lineage>
</organism>